<gene>
    <name evidence="10 12" type="primary">recC</name>
    <name evidence="12" type="ORF">FHP88_07950</name>
</gene>
<dbReference type="HAMAP" id="MF_01486">
    <property type="entry name" value="RecC"/>
    <property type="match status" value="1"/>
</dbReference>
<dbReference type="SUPFAM" id="SSF52980">
    <property type="entry name" value="Restriction endonuclease-like"/>
    <property type="match status" value="1"/>
</dbReference>
<keyword evidence="3 10" id="KW-0227">DNA damage</keyword>
<evidence type="ECO:0000313" key="12">
    <source>
        <dbReference type="EMBL" id="TVO75923.1"/>
    </source>
</evidence>
<dbReference type="GO" id="GO:0009338">
    <property type="term" value="C:exodeoxyribonuclease V complex"/>
    <property type="evidence" value="ECO:0007669"/>
    <property type="project" value="InterPro"/>
</dbReference>
<keyword evidence="5 10" id="KW-0347">Helicase</keyword>
<keyword evidence="1 10" id="KW-0540">Nuclease</keyword>
<evidence type="ECO:0000256" key="4">
    <source>
        <dbReference type="ARBA" id="ARBA00022801"/>
    </source>
</evidence>
<evidence type="ECO:0000256" key="3">
    <source>
        <dbReference type="ARBA" id="ARBA00022763"/>
    </source>
</evidence>
<dbReference type="GO" id="GO:0005524">
    <property type="term" value="F:ATP binding"/>
    <property type="evidence" value="ECO:0007669"/>
    <property type="project" value="UniProtKB-UniRule"/>
</dbReference>
<proteinExistence type="inferred from homology"/>
<dbReference type="NCBIfam" id="TIGR01450">
    <property type="entry name" value="recC"/>
    <property type="match status" value="1"/>
</dbReference>
<accession>A0A557SEW4</accession>
<dbReference type="Pfam" id="PF17946">
    <property type="entry name" value="RecC_C"/>
    <property type="match status" value="1"/>
</dbReference>
<dbReference type="Gene3D" id="3.40.50.10930">
    <property type="match status" value="1"/>
</dbReference>
<evidence type="ECO:0000256" key="8">
    <source>
        <dbReference type="ARBA" id="ARBA00023125"/>
    </source>
</evidence>
<dbReference type="InterPro" id="IPR041500">
    <property type="entry name" value="RecC_C"/>
</dbReference>
<comment type="miscellaneous">
    <text evidence="10">In the RecBCD complex, RecB has a slow 3'-5' helicase, an exonuclease activity and loads RecA onto ssDNA, RecD has a fast 5'-3' helicase activity, while RecC stimulates the ATPase and processivity of the RecB helicase and contributes to recognition of the Chi site.</text>
</comment>
<keyword evidence="2 10" id="KW-0547">Nucleotide-binding</keyword>
<dbReference type="InterPro" id="IPR006697">
    <property type="entry name" value="RecC"/>
</dbReference>
<dbReference type="OrthoDB" id="9762834at2"/>
<keyword evidence="13" id="KW-1185">Reference proteome</keyword>
<dbReference type="EMBL" id="VMNH01000007">
    <property type="protein sequence ID" value="TVO75923.1"/>
    <property type="molecule type" value="Genomic_DNA"/>
</dbReference>
<evidence type="ECO:0000259" key="11">
    <source>
        <dbReference type="Pfam" id="PF17946"/>
    </source>
</evidence>
<comment type="caution">
    <text evidence="12">The sequence shown here is derived from an EMBL/GenBank/DDBJ whole genome shotgun (WGS) entry which is preliminary data.</text>
</comment>
<sequence length="1069" mass="121683">MLHLYHSNRLERLAEQLADILVVPLGNPLTAETLVVQHQGMGRWLSLELAQRLGICANTNFLLPAGFIWQLLRKLLDDVPELDRYQPAQNQWWLFERLGKPLSESCFSPLNNYLQTDDELMRFQLAGEIANCFDQYLVYRPEWIRAWQRREVAAPGDGWQALLWQELQASRRGKHWVDLQHQLHEAAATGALHSERLPGRVCLFALTSLSPGYLDILHAASQWMDIHLFILNPAEGYWMDLVSEKEHSQRELASKTDALYLDQGNSLLTSLGGQGRDFFSLMTAYDPGSWDVFITPEPDTLLHRIQRDILLSYLDDQAELSPLDPNDRSIEIHVCHSPMRELEVLHDQLLDRFRLDPSLQPTDILVMMPDMDTYAPYIEVVFGESNELAAIPYTLSDRSQINESPVVALFLQLLTLAGGRYPVDQIISLLEPPVLHRRFGLEESDLTRIHHWVELVAIRWGRDGSDRAAFGLPVTGQNSWQMGLDRLLLGYAFPGEGDELFNGLLPCAEVEGSEAQILGHLHSFISALFDLEEQILSSAHMHVWKDRINNVIDRFFDPDEETVDQVQALRSAIARIVETATQAEFQGTVTRELIISQLRQQLSVPASGRFLGGGVNFCALTPMRALPFRVICMIGMNDTVFPRDRQPVGFDLMANSHRVGDRSRRADDRYLFLETLISVREQLYISYTGRDIRDNSPLPPSVLVSELMDYLDATYELSAEHSVSACLTTQHPLQPFNARYFKPDSRYFSYSQSNCLGAEALLHPSIKPAPFLPKALSEPDETWRHIELNQLIGFYLNPVRYLLSRRLGINIATDQALLERRDPFELDYFEQGELFVRLVQGTLTDLDRNTLLSVERARGVLPHGVTGEIAFDGLVDTAKHYAAVLTSLRKGQQISPLSVDHTHDRLRLVGRLEQIQTDGVLGYSYNRLPDTRLLGLWIRHLVLNVSAASDVIPVTRWLSQDGLLTFYPVPEAITLLNELLDLYWQGLMQPIPLFPKSSRAYVTHLLQDKPRESCLKGAYERWFGGFAGYAEYDNPYYRLAFSDGEVLNEQFEAISERVFGPLISAMEMR</sequence>
<dbReference type="PIRSF" id="PIRSF000980">
    <property type="entry name" value="RecC"/>
    <property type="match status" value="1"/>
</dbReference>
<dbReference type="Gene3D" id="1.10.10.160">
    <property type="match status" value="1"/>
</dbReference>
<keyword evidence="7 10" id="KW-0067">ATP-binding</keyword>
<keyword evidence="9 10" id="KW-0234">DNA repair</keyword>
<evidence type="ECO:0000256" key="7">
    <source>
        <dbReference type="ARBA" id="ARBA00022840"/>
    </source>
</evidence>
<evidence type="ECO:0000313" key="13">
    <source>
        <dbReference type="Proteomes" id="UP000316649"/>
    </source>
</evidence>
<dbReference type="GO" id="GO:0003677">
    <property type="term" value="F:DNA binding"/>
    <property type="evidence" value="ECO:0007669"/>
    <property type="project" value="UniProtKB-UniRule"/>
</dbReference>
<evidence type="ECO:0000256" key="1">
    <source>
        <dbReference type="ARBA" id="ARBA00022722"/>
    </source>
</evidence>
<evidence type="ECO:0000256" key="6">
    <source>
        <dbReference type="ARBA" id="ARBA00022839"/>
    </source>
</evidence>
<protein>
    <recommendedName>
        <fullName evidence="10">RecBCD enzyme subunit RecC</fullName>
    </recommendedName>
    <alternativeName>
        <fullName evidence="10">Exonuclease V subunit RecC</fullName>
        <shortName evidence="10">ExoV subunit RecC</shortName>
    </alternativeName>
    <alternativeName>
        <fullName evidence="10">Helicase/nuclease RecBCD subunit RecC</fullName>
    </alternativeName>
</protein>
<comment type="similarity">
    <text evidence="10">Belongs to the RecC family.</text>
</comment>
<keyword evidence="6 10" id="KW-0269">Exonuclease</keyword>
<comment type="function">
    <text evidence="10">A helicase/nuclease that prepares dsDNA breaks (DSB) for recombinational DNA repair. Binds to DSBs and unwinds DNA via a highly rapid and processive ATP-dependent bidirectional helicase activity. Unwinds dsDNA until it encounters a Chi (crossover hotspot instigator) sequence from the 3' direction. Cuts ssDNA a few nucleotides 3' to the Chi site. The properties and activities of the enzyme are changed at Chi. The Chi-altered holoenzyme produces a long 3'-ssDNA overhang and facilitates RecA-binding to the ssDNA for homologous DNA recombination and repair. Holoenzyme degrades any linearized DNA that is unable to undergo homologous recombination. In the holoenzyme this subunit recognizes the wild-type Chi sequence, and when added to isolated RecB increases its ATP-dependent helicase processivity.</text>
</comment>
<dbReference type="Proteomes" id="UP000316649">
    <property type="component" value="Unassembled WGS sequence"/>
</dbReference>
<dbReference type="RefSeq" id="WP_144358503.1">
    <property type="nucleotide sequence ID" value="NZ_VMNH01000007.1"/>
</dbReference>
<dbReference type="AlphaFoldDB" id="A0A557SEW4"/>
<dbReference type="Pfam" id="PF04257">
    <property type="entry name" value="Exonuc_V_gamma"/>
    <property type="match status" value="1"/>
</dbReference>
<keyword evidence="8 10" id="KW-0238">DNA-binding</keyword>
<feature type="domain" description="RecC C-terminal" evidence="11">
    <location>
        <begin position="783"/>
        <end position="1004"/>
    </location>
</feature>
<evidence type="ECO:0000256" key="9">
    <source>
        <dbReference type="ARBA" id="ARBA00023204"/>
    </source>
</evidence>
<dbReference type="GO" id="GO:0003678">
    <property type="term" value="F:DNA helicase activity"/>
    <property type="evidence" value="ECO:0007669"/>
    <property type="project" value="UniProtKB-UniRule"/>
</dbReference>
<dbReference type="GO" id="GO:0000724">
    <property type="term" value="P:double-strand break repair via homologous recombination"/>
    <property type="evidence" value="ECO:0007669"/>
    <property type="project" value="UniProtKB-UniRule"/>
</dbReference>
<dbReference type="PANTHER" id="PTHR30591">
    <property type="entry name" value="RECBCD ENZYME SUBUNIT RECC"/>
    <property type="match status" value="1"/>
</dbReference>
<dbReference type="InterPro" id="IPR013986">
    <property type="entry name" value="DExx_box_DNA_helicase_dom_sf"/>
</dbReference>
<name>A0A557SEW4_9GAMM</name>
<dbReference type="InterPro" id="IPR027417">
    <property type="entry name" value="P-loop_NTPase"/>
</dbReference>
<comment type="subunit">
    <text evidence="10">Heterotrimer of RecB, RecC and RecD. All subunits contribute to DNA-binding.</text>
</comment>
<dbReference type="GO" id="GO:0008854">
    <property type="term" value="F:exodeoxyribonuclease V activity"/>
    <property type="evidence" value="ECO:0007669"/>
    <property type="project" value="InterPro"/>
</dbReference>
<dbReference type="InterPro" id="IPR011335">
    <property type="entry name" value="Restrct_endonuc-II-like"/>
</dbReference>
<organism evidence="12 13">
    <name type="scientific">Sedimenticola selenatireducens</name>
    <dbReference type="NCBI Taxonomy" id="191960"/>
    <lineage>
        <taxon>Bacteria</taxon>
        <taxon>Pseudomonadati</taxon>
        <taxon>Pseudomonadota</taxon>
        <taxon>Gammaproteobacteria</taxon>
        <taxon>Chromatiales</taxon>
        <taxon>Sedimenticolaceae</taxon>
        <taxon>Sedimenticola</taxon>
    </lineage>
</organism>
<keyword evidence="4 10" id="KW-0378">Hydrolase</keyword>
<evidence type="ECO:0000256" key="2">
    <source>
        <dbReference type="ARBA" id="ARBA00022741"/>
    </source>
</evidence>
<reference evidence="12 13" key="1">
    <citation type="submission" date="2019-07" db="EMBL/GenBank/DDBJ databases">
        <title>The pathways for chlorine oxyanion respiration interact through the shared metabolite chlorate.</title>
        <authorList>
            <person name="Barnum T.P."/>
            <person name="Cheng Y."/>
            <person name="Hill K.A."/>
            <person name="Lucas L.N."/>
            <person name="Carlson H.K."/>
            <person name="Coates J.D."/>
        </authorList>
    </citation>
    <scope>NUCLEOTIDE SEQUENCE [LARGE SCALE GENOMIC DNA]</scope>
    <source>
        <strain evidence="12 13">BK-1</strain>
    </source>
</reference>
<evidence type="ECO:0000256" key="10">
    <source>
        <dbReference type="HAMAP-Rule" id="MF_01486"/>
    </source>
</evidence>
<dbReference type="PANTHER" id="PTHR30591:SF1">
    <property type="entry name" value="RECBCD ENZYME SUBUNIT RECC"/>
    <property type="match status" value="1"/>
</dbReference>
<evidence type="ECO:0000256" key="5">
    <source>
        <dbReference type="ARBA" id="ARBA00022806"/>
    </source>
</evidence>
<dbReference type="SUPFAM" id="SSF52540">
    <property type="entry name" value="P-loop containing nucleoside triphosphate hydrolases"/>
    <property type="match status" value="2"/>
</dbReference>
<dbReference type="Gene3D" id="3.40.50.300">
    <property type="entry name" value="P-loop containing nucleotide triphosphate hydrolases"/>
    <property type="match status" value="2"/>
</dbReference>